<evidence type="ECO:0000313" key="1">
    <source>
        <dbReference type="EMBL" id="TVY06977.1"/>
    </source>
</evidence>
<name>A0A559K4E8_9BACL</name>
<dbReference type="RefSeq" id="WP_144852776.1">
    <property type="nucleotide sequence ID" value="NZ_VNJI01000045.1"/>
</dbReference>
<dbReference type="AlphaFoldDB" id="A0A559K4E8"/>
<comment type="caution">
    <text evidence="1">The sequence shown here is derived from an EMBL/GenBank/DDBJ whole genome shotgun (WGS) entry which is preliminary data.</text>
</comment>
<gene>
    <name evidence="1" type="ORF">FPZ49_26440</name>
</gene>
<proteinExistence type="predicted"/>
<organism evidence="1 2">
    <name type="scientific">Paenibacillus cremeus</name>
    <dbReference type="NCBI Taxonomy" id="2163881"/>
    <lineage>
        <taxon>Bacteria</taxon>
        <taxon>Bacillati</taxon>
        <taxon>Bacillota</taxon>
        <taxon>Bacilli</taxon>
        <taxon>Bacillales</taxon>
        <taxon>Paenibacillaceae</taxon>
        <taxon>Paenibacillus</taxon>
    </lineage>
</organism>
<evidence type="ECO:0008006" key="3">
    <source>
        <dbReference type="Google" id="ProtNLM"/>
    </source>
</evidence>
<keyword evidence="2" id="KW-1185">Reference proteome</keyword>
<dbReference type="EMBL" id="VNJI01000045">
    <property type="protein sequence ID" value="TVY06977.1"/>
    <property type="molecule type" value="Genomic_DNA"/>
</dbReference>
<accession>A0A559K4E8</accession>
<sequence length="173" mass="19802">MKQWTIADTEQKREAAVRFLCRHAEDLGVPYKWSTILTSIYTAINDNGLLFALDRLGCVRGILAYTISKRSGTEDQTRIEVHLLFLEAGFRAWNSLTEAMSALAAELAERFRANSEIGFYCTPTEKHHSLFSKFASVNNTRLHPCGMLSYYVTSLEQLKYYVARYTSRSLKKQ</sequence>
<dbReference type="OrthoDB" id="2608789at2"/>
<reference evidence="1 2" key="1">
    <citation type="submission" date="2019-07" db="EMBL/GenBank/DDBJ databases">
        <authorList>
            <person name="Kim J."/>
        </authorList>
    </citation>
    <scope>NUCLEOTIDE SEQUENCE [LARGE SCALE GENOMIC DNA]</scope>
    <source>
        <strain evidence="1 2">JC52</strain>
    </source>
</reference>
<protein>
    <recommendedName>
        <fullName evidence="3">GNAT family N-acetyltransferase</fullName>
    </recommendedName>
</protein>
<evidence type="ECO:0000313" key="2">
    <source>
        <dbReference type="Proteomes" id="UP000317036"/>
    </source>
</evidence>
<dbReference type="Proteomes" id="UP000317036">
    <property type="component" value="Unassembled WGS sequence"/>
</dbReference>